<dbReference type="Proteomes" id="UP000190750">
    <property type="component" value="Unassembled WGS sequence"/>
</dbReference>
<comment type="similarity">
    <text evidence="1">Belongs to the peptidase S58 family.</text>
</comment>
<dbReference type="Gene3D" id="3.60.70.12">
    <property type="entry name" value="L-amino peptidase D-ALA esterase/amidase"/>
    <property type="match status" value="1"/>
</dbReference>
<comment type="caution">
    <text evidence="2">The sequence shown here is derived from an EMBL/GenBank/DDBJ whole genome shotgun (WGS) entry which is preliminary data.</text>
</comment>
<dbReference type="STRING" id="28066.RF819_16465"/>
<keyword evidence="3" id="KW-1185">Reference proteome</keyword>
<evidence type="ECO:0000313" key="2">
    <source>
        <dbReference type="EMBL" id="OOV08102.1"/>
    </source>
</evidence>
<organism evidence="2 3">
    <name type="scientific">Rhodoferax fermentans</name>
    <dbReference type="NCBI Taxonomy" id="28066"/>
    <lineage>
        <taxon>Bacteria</taxon>
        <taxon>Pseudomonadati</taxon>
        <taxon>Pseudomonadota</taxon>
        <taxon>Betaproteobacteria</taxon>
        <taxon>Burkholderiales</taxon>
        <taxon>Comamonadaceae</taxon>
        <taxon>Rhodoferax</taxon>
    </lineage>
</organism>
<accession>A0A1T1AVH2</accession>
<gene>
    <name evidence="2" type="ORF">RF819_16465</name>
</gene>
<keyword evidence="2" id="KW-0378">Hydrolase</keyword>
<dbReference type="PANTHER" id="PTHR36512">
    <property type="entry name" value="D-AMINOPEPTIDASE"/>
    <property type="match status" value="1"/>
</dbReference>
<dbReference type="InterPro" id="IPR016117">
    <property type="entry name" value="ArgJ-like_dom_sf"/>
</dbReference>
<dbReference type="GO" id="GO:0004177">
    <property type="term" value="F:aminopeptidase activity"/>
    <property type="evidence" value="ECO:0007669"/>
    <property type="project" value="UniProtKB-KW"/>
</dbReference>
<name>A0A1T1AVH2_RHOFE</name>
<dbReference type="AlphaFoldDB" id="A0A1T1AVH2"/>
<dbReference type="Pfam" id="PF03576">
    <property type="entry name" value="Peptidase_S58"/>
    <property type="match status" value="1"/>
</dbReference>
<evidence type="ECO:0000256" key="1">
    <source>
        <dbReference type="ARBA" id="ARBA00007068"/>
    </source>
</evidence>
<dbReference type="EMBL" id="MTJN01000002">
    <property type="protein sequence ID" value="OOV08102.1"/>
    <property type="molecule type" value="Genomic_DNA"/>
</dbReference>
<dbReference type="PANTHER" id="PTHR36512:SF3">
    <property type="entry name" value="BLR5678 PROTEIN"/>
    <property type="match status" value="1"/>
</dbReference>
<dbReference type="CDD" id="cd02253">
    <property type="entry name" value="DmpA"/>
    <property type="match status" value="1"/>
</dbReference>
<keyword evidence="2" id="KW-0031">Aminopeptidase</keyword>
<dbReference type="InterPro" id="IPR005321">
    <property type="entry name" value="Peptidase_S58_DmpA"/>
</dbReference>
<sequence length="366" mass="38175">MSDLQHKALAVSDSNHLPTIGQLPSGPRNAISDVAGVTVGHCTLAEGPVQTGVTVVKPHSGNLFLDRVPAAAAVLNGFGKSIGLVQIEELGLLETPIALTNTFSVAAVAQAQIRQCVAANPETGRSLPTVNPLVFECNDGFLNDIQRMAITEQHYFAACDAAQVNVAQGAIGAGRGMSCFGLKGGIGTASRCCDGYTVGALVLANYGQLHQLILAGEALGPLLAERLAQINEPEKGSIILLLATDAPLDARQLRRLALRAGVGLARTGSVFGHGSGDIALAFSTAYTVPQEAQQAMPAGAMLHDARLDPLFQAAADSTEQAIIHALWHASSVIGRDGHQRHALADLLPEQTVPSLHHVNHENSDLH</sequence>
<protein>
    <submittedName>
        <fullName evidence="2">Aminopeptidase</fullName>
    </submittedName>
</protein>
<evidence type="ECO:0000313" key="3">
    <source>
        <dbReference type="Proteomes" id="UP000190750"/>
    </source>
</evidence>
<keyword evidence="2" id="KW-0645">Protease</keyword>
<dbReference type="SUPFAM" id="SSF56266">
    <property type="entry name" value="DmpA/ArgJ-like"/>
    <property type="match status" value="1"/>
</dbReference>
<reference evidence="2 3" key="1">
    <citation type="submission" date="2017-01" db="EMBL/GenBank/DDBJ databases">
        <title>Genome sequencing of Rhodoferax fermentans JCM 7819.</title>
        <authorList>
            <person name="Kim Y.J."/>
            <person name="Farh M.E.-A."/>
            <person name="Yang D.-C."/>
        </authorList>
    </citation>
    <scope>NUCLEOTIDE SEQUENCE [LARGE SCALE GENOMIC DNA]</scope>
    <source>
        <strain evidence="2 3">JCM 7819</strain>
    </source>
</reference>
<proteinExistence type="inferred from homology"/>